<dbReference type="Pfam" id="PF03190">
    <property type="entry name" value="Thioredox_DsbH"/>
    <property type="match status" value="1"/>
</dbReference>
<organism evidence="2 3">
    <name type="scientific">Urechidicola vernalis</name>
    <dbReference type="NCBI Taxonomy" id="3075600"/>
    <lineage>
        <taxon>Bacteria</taxon>
        <taxon>Pseudomonadati</taxon>
        <taxon>Bacteroidota</taxon>
        <taxon>Flavobacteriia</taxon>
        <taxon>Flavobacteriales</taxon>
        <taxon>Flavobacteriaceae</taxon>
        <taxon>Urechidicola</taxon>
    </lineage>
</organism>
<dbReference type="Proteomes" id="UP001252186">
    <property type="component" value="Unassembled WGS sequence"/>
</dbReference>
<dbReference type="EMBL" id="JAVRHV010000007">
    <property type="protein sequence ID" value="MDT0554063.1"/>
    <property type="molecule type" value="Genomic_DNA"/>
</dbReference>
<keyword evidence="3" id="KW-1185">Reference proteome</keyword>
<accession>A0ABU2Y778</accession>
<proteinExistence type="predicted"/>
<feature type="domain" description="Spermatogenesis-associated protein 20-like TRX" evidence="1">
    <location>
        <begin position="7"/>
        <end position="161"/>
    </location>
</feature>
<dbReference type="InterPro" id="IPR024705">
    <property type="entry name" value="Ssp411"/>
</dbReference>
<reference evidence="2 3" key="1">
    <citation type="submission" date="2023-09" db="EMBL/GenBank/DDBJ databases">
        <authorList>
            <person name="Rey-Velasco X."/>
        </authorList>
    </citation>
    <scope>NUCLEOTIDE SEQUENCE [LARGE SCALE GENOMIC DNA]</scope>
    <source>
        <strain evidence="2 3">P050</strain>
    </source>
</reference>
<dbReference type="InterPro" id="IPR008928">
    <property type="entry name" value="6-hairpin_glycosidase_sf"/>
</dbReference>
<dbReference type="SUPFAM" id="SSF52833">
    <property type="entry name" value="Thioredoxin-like"/>
    <property type="match status" value="1"/>
</dbReference>
<name>A0ABU2Y778_9FLAO</name>
<evidence type="ECO:0000313" key="2">
    <source>
        <dbReference type="EMBL" id="MDT0554063.1"/>
    </source>
</evidence>
<dbReference type="PIRSF" id="PIRSF006402">
    <property type="entry name" value="UCP006402_thioredoxin"/>
    <property type="match status" value="1"/>
</dbReference>
<comment type="caution">
    <text evidence="2">The sequence shown here is derived from an EMBL/GenBank/DDBJ whole genome shotgun (WGS) entry which is preliminary data.</text>
</comment>
<dbReference type="RefSeq" id="WP_311594147.1">
    <property type="nucleotide sequence ID" value="NZ_JAVRHV010000007.1"/>
</dbReference>
<dbReference type="CDD" id="cd02955">
    <property type="entry name" value="SSP411"/>
    <property type="match status" value="1"/>
</dbReference>
<evidence type="ECO:0000259" key="1">
    <source>
        <dbReference type="Pfam" id="PF03190"/>
    </source>
</evidence>
<dbReference type="PANTHER" id="PTHR42899:SF1">
    <property type="entry name" value="SPERMATOGENESIS-ASSOCIATED PROTEIN 20"/>
    <property type="match status" value="1"/>
</dbReference>
<dbReference type="Gene3D" id="3.40.30.10">
    <property type="entry name" value="Glutaredoxin"/>
    <property type="match status" value="1"/>
</dbReference>
<gene>
    <name evidence="2" type="ORF">RM519_12455</name>
</gene>
<dbReference type="InterPro" id="IPR036249">
    <property type="entry name" value="Thioredoxin-like_sf"/>
</dbReference>
<dbReference type="Gene3D" id="1.50.10.20">
    <property type="match status" value="1"/>
</dbReference>
<evidence type="ECO:0000313" key="3">
    <source>
        <dbReference type="Proteomes" id="UP001252186"/>
    </source>
</evidence>
<dbReference type="InterPro" id="IPR004879">
    <property type="entry name" value="Ssp411-like_TRX"/>
</dbReference>
<dbReference type="SUPFAM" id="SSF48208">
    <property type="entry name" value="Six-hairpin glycosidases"/>
    <property type="match status" value="1"/>
</dbReference>
<sequence>MEQHKYTNELINETSPYLLQHAHNPVDWKPWNQETLDLAKKENKLIIISVGYAACHWCHVMEHESFEDEEVAKLMNENFINIKVDREERPDVDQVYMNAVQLMTGKGGWPLNCITLPDGRPIFGGTYFQKEQWMNALKQLSDLYTNKPETAIEYAEKLTEGVQNSELIELNTDEAIFSTHEIKDAITNWKTTLDFNLGGNNTAPKFPMPTNYSYLLRYGFQAKDQQISDYTNTTLSKMAFGGIYDQIGGGFARYSVDAKWHVPHFEKMLYDNGQLVSLYADAFLLTKNPLYKETVVETLQFVERELMNDNGGFYSSLDADSNNTSGELEEGAFYVWTKTEIQKLLGNDYELFQDYYNVNDYGYWEHDNYVLIRNESDKAFSQKHNISIIELKNTVVEWKKLLFEERSKRDKPRLDDKILTSWNALMLKGYIDAYKVFDKKHYLNVALKNAHFLVANQLREDGGLNHNYKDGKSTINGYLEDYSTLIDAFISLYEVTLDEQWLNTSKQLADYTFDHFFDDTSGMFFFTSDEDQNLIARKMEVSDNVIPASNSIMARNLAKLSHYYSNKHYLKTSKQMLNNIKESMIEYPSGYSNWLQLASDFSSSYYEIAISGPESLYKLKQINQVYIPNKLIAGSIGESDVPLMEGRFNDDETLIYICVDGACKLPEETTERALEQMSFYFE</sequence>
<dbReference type="PANTHER" id="PTHR42899">
    <property type="entry name" value="SPERMATOGENESIS-ASSOCIATED PROTEIN 20"/>
    <property type="match status" value="1"/>
</dbReference>
<protein>
    <submittedName>
        <fullName evidence="2">Thioredoxin domain-containing protein</fullName>
    </submittedName>
</protein>